<evidence type="ECO:0000256" key="6">
    <source>
        <dbReference type="SAM" id="MobiDB-lite"/>
    </source>
</evidence>
<evidence type="ECO:0000259" key="7">
    <source>
        <dbReference type="Pfam" id="PF04042"/>
    </source>
</evidence>
<dbReference type="InterPro" id="IPR007185">
    <property type="entry name" value="DNA_pol_a/d/e_bsu"/>
</dbReference>
<reference evidence="9 10" key="1">
    <citation type="journal article" date="2017" name="Gigascience">
        <title>Draft genome of the honey bee ectoparasitic mite, Tropilaelaps mercedesae, is shaped by the parasitic life history.</title>
        <authorList>
            <person name="Dong X."/>
            <person name="Armstrong S.D."/>
            <person name="Xia D."/>
            <person name="Makepeace B.L."/>
            <person name="Darby A.C."/>
            <person name="Kadowaki T."/>
        </authorList>
    </citation>
    <scope>NUCLEOTIDE SEQUENCE [LARGE SCALE GENOMIC DNA]</scope>
    <source>
        <strain evidence="9">Wuxi-XJTLU</strain>
    </source>
</reference>
<dbReference type="STRING" id="418985.A0A1V9XJQ9"/>
<keyword evidence="5" id="KW-0539">Nucleus</keyword>
<dbReference type="InterPro" id="IPR016722">
    <property type="entry name" value="DNA_pol_alpha_bsu"/>
</dbReference>
<dbReference type="GO" id="GO:0005658">
    <property type="term" value="C:alpha DNA polymerase:primase complex"/>
    <property type="evidence" value="ECO:0007669"/>
    <property type="project" value="TreeGrafter"/>
</dbReference>
<dbReference type="Pfam" id="PF04042">
    <property type="entry name" value="DNA_pol_E_B"/>
    <property type="match status" value="1"/>
</dbReference>
<feature type="domain" description="DNA polymerase alpha/delta/epsilon subunit B" evidence="7">
    <location>
        <begin position="298"/>
        <end position="498"/>
    </location>
</feature>
<dbReference type="PANTHER" id="PTHR23061">
    <property type="entry name" value="DNA POLYMERASE 2 ALPHA 70 KDA SUBUNIT"/>
    <property type="match status" value="1"/>
</dbReference>
<gene>
    <name evidence="9" type="ORF">BIW11_09640</name>
</gene>
<sequence length="546" mass="60669">MVVSWEKIQEAFSLFGTTFAGDIIPDRIVSLCEKYGMEASDLCDEWMAWSKGKAMVVEYGTLDKMIQDLDKRKQAEAVPIASQKTPKLEARKRALKQSPTTGTPKRRLDGSNVTVLSASFTDGSNSSPARLYKSGKRSGQVVASYVGNSYKDTKTAEKIEVTQLMDMEIQGRLQNKNRNELNVAILERLGKLRDKFKFDPKDQLKDISGGFVGMGDLVYGLLRPPKKANLPFQLYGDYETSRSSNMPVLPKFPAFPGQIVVARVGNSVSEAKFLENPIALELPASPPKLQDKGRVRLVVAAGPYTTIDTLSYEPYHDFIDKLAQEEPDIAIMFGPFVDRNHKKLSVNLDCTFEAYFNHLVKYLATKLTGKKTLVYVVANYRENHTTSRAFPTEKYALHLENITNVRAVNDPSILDVNGIHVALSSTDVFRALTDTIVNAEDNCDMNRLSARMLLEQRSFYPVFPAHGDLIVRMPLANRTMFETRPHLLVMPATVAPFVVAEEGCLFVNPGSLVKGMDAGSYASIDIFPVEGLDSIVDTTKVAITKI</sequence>
<evidence type="ECO:0000313" key="9">
    <source>
        <dbReference type="EMBL" id="OQR73588.1"/>
    </source>
</evidence>
<dbReference type="GO" id="GO:0006270">
    <property type="term" value="P:DNA replication initiation"/>
    <property type="evidence" value="ECO:0007669"/>
    <property type="project" value="TreeGrafter"/>
</dbReference>
<protein>
    <recommendedName>
        <fullName evidence="3">DNA polymerase alpha subunit B</fullName>
    </recommendedName>
</protein>
<dbReference type="InterPro" id="IPR043034">
    <property type="entry name" value="DNA_pol_alpha_B_N_sf"/>
</dbReference>
<proteinExistence type="inferred from homology"/>
<dbReference type="InParanoid" id="A0A1V9XJQ9"/>
<organism evidence="9 10">
    <name type="scientific">Tropilaelaps mercedesae</name>
    <dbReference type="NCBI Taxonomy" id="418985"/>
    <lineage>
        <taxon>Eukaryota</taxon>
        <taxon>Metazoa</taxon>
        <taxon>Ecdysozoa</taxon>
        <taxon>Arthropoda</taxon>
        <taxon>Chelicerata</taxon>
        <taxon>Arachnida</taxon>
        <taxon>Acari</taxon>
        <taxon>Parasitiformes</taxon>
        <taxon>Mesostigmata</taxon>
        <taxon>Gamasina</taxon>
        <taxon>Dermanyssoidea</taxon>
        <taxon>Laelapidae</taxon>
        <taxon>Tropilaelaps</taxon>
    </lineage>
</organism>
<feature type="domain" description="DNA polymerase alpha subunit B N-terminal" evidence="8">
    <location>
        <begin position="6"/>
        <end position="64"/>
    </location>
</feature>
<dbReference type="Proteomes" id="UP000192247">
    <property type="component" value="Unassembled WGS sequence"/>
</dbReference>
<evidence type="ECO:0000256" key="2">
    <source>
        <dbReference type="ARBA" id="ARBA00007299"/>
    </source>
</evidence>
<evidence type="ECO:0000256" key="4">
    <source>
        <dbReference type="ARBA" id="ARBA00022705"/>
    </source>
</evidence>
<name>A0A1V9XJQ9_9ACAR</name>
<dbReference type="AlphaFoldDB" id="A0A1V9XJQ9"/>
<dbReference type="Gene3D" id="3.60.21.60">
    <property type="match status" value="2"/>
</dbReference>
<keyword evidence="10" id="KW-1185">Reference proteome</keyword>
<dbReference type="InterPro" id="IPR013627">
    <property type="entry name" value="Pol_alpha_B_N"/>
</dbReference>
<dbReference type="GO" id="GO:0003677">
    <property type="term" value="F:DNA binding"/>
    <property type="evidence" value="ECO:0007669"/>
    <property type="project" value="InterPro"/>
</dbReference>
<comment type="subcellular location">
    <subcellularLocation>
        <location evidence="1">Nucleus</location>
    </subcellularLocation>
</comment>
<evidence type="ECO:0000259" key="8">
    <source>
        <dbReference type="Pfam" id="PF08418"/>
    </source>
</evidence>
<feature type="region of interest" description="Disordered" evidence="6">
    <location>
        <begin position="78"/>
        <end position="109"/>
    </location>
</feature>
<dbReference type="Pfam" id="PF08418">
    <property type="entry name" value="Pol_alpha_B_N"/>
    <property type="match status" value="1"/>
</dbReference>
<comment type="similarity">
    <text evidence="2">Belongs to the DNA polymerase alpha subunit B family.</text>
</comment>
<evidence type="ECO:0000313" key="10">
    <source>
        <dbReference type="Proteomes" id="UP000192247"/>
    </source>
</evidence>
<evidence type="ECO:0000256" key="5">
    <source>
        <dbReference type="ARBA" id="ARBA00023242"/>
    </source>
</evidence>
<dbReference type="Gene3D" id="1.10.8.530">
    <property type="entry name" value="DNA polymerase alpha-primase, subunit B, N-terminal domain"/>
    <property type="match status" value="1"/>
</dbReference>
<dbReference type="PANTHER" id="PTHR23061:SF12">
    <property type="entry name" value="DNA POLYMERASE ALPHA SUBUNIT B"/>
    <property type="match status" value="1"/>
</dbReference>
<accession>A0A1V9XJQ9</accession>
<dbReference type="OrthoDB" id="336885at2759"/>
<comment type="caution">
    <text evidence="9">The sequence shown here is derived from an EMBL/GenBank/DDBJ whole genome shotgun (WGS) entry which is preliminary data.</text>
</comment>
<dbReference type="EMBL" id="MNPL01009683">
    <property type="protein sequence ID" value="OQR73588.1"/>
    <property type="molecule type" value="Genomic_DNA"/>
</dbReference>
<evidence type="ECO:0000256" key="1">
    <source>
        <dbReference type="ARBA" id="ARBA00004123"/>
    </source>
</evidence>
<evidence type="ECO:0000256" key="3">
    <source>
        <dbReference type="ARBA" id="ARBA00018596"/>
    </source>
</evidence>
<keyword evidence="4" id="KW-0235">DNA replication</keyword>